<organism evidence="3 4">
    <name type="scientific">Nonomuraea bangladeshensis</name>
    <dbReference type="NCBI Taxonomy" id="404385"/>
    <lineage>
        <taxon>Bacteria</taxon>
        <taxon>Bacillati</taxon>
        <taxon>Actinomycetota</taxon>
        <taxon>Actinomycetes</taxon>
        <taxon>Streptosporangiales</taxon>
        <taxon>Streptosporangiaceae</taxon>
        <taxon>Nonomuraea</taxon>
    </lineage>
</organism>
<dbReference type="InterPro" id="IPR027417">
    <property type="entry name" value="P-loop_NTPase"/>
</dbReference>
<sequence length="696" mass="76836">MNSEKRTDLRLVEHAQPSPAGGQLDVPHPADLVTQEHDSELRPVFPAWLADRRTATATVLHRARRGGRIGAWHLVRSPLYLARLIPWAARGGWLWLRLLVEYVNAEEYRDVVHDAKAAGDSDKVKAERKERRTQRKVRLRLVAIVALAVAFVLRLAAVTWGVITLYVAAAAVFAALVLTGRLSIETRDEAAPIVDQPQVPVQEDLAPEHLTAAFRAAGLLKESSALTLGFEGIWRDGDGWAATVDMPRGGGKTAADAIAKRDVLAAELGVDEIQLIMDRVRAHAGGHGRRLSIWLADDDPYLLQGEPKNNSPLIGMERFNLWDGPIPFGRDARGRRVDLDIKWQSVFFGGLMRRGKTFTQRLLTAACVLDPYVDEYLADFKGGADWVPIRQVAVRYVTGAEDDALLAFDSMLDELLDEMNRRFALLRDLPTSVCPEGKLTPQIQRKYKLNWVRVTVDELQEALVAYDKDKREEVINKLARIARRGPAAGFIPDYASQRPDADSVPAKLRDIVTIRSCTQVGDRTSSDMVLGKGKAALGADASVLSEEHKGVNVLVTGPTNWVTVICDYLDGPAFLEICLRGRRLREEAGTLKGEAAGDVVALAEARGQTIPQVLNDVLTVMRHSDRMHTHVILTALENLDPEAYGDWDADRLAAELADAGVDRSGRQVKVDGENRSGYRRADLEAAVPATLWQELP</sequence>
<keyword evidence="4" id="KW-1185">Reference proteome</keyword>
<feature type="transmembrane region" description="Helical" evidence="2">
    <location>
        <begin position="137"/>
        <end position="157"/>
    </location>
</feature>
<dbReference type="Proteomes" id="UP001552427">
    <property type="component" value="Unassembled WGS sequence"/>
</dbReference>
<evidence type="ECO:0000256" key="1">
    <source>
        <dbReference type="SAM" id="MobiDB-lite"/>
    </source>
</evidence>
<reference evidence="3 4" key="1">
    <citation type="submission" date="2024-06" db="EMBL/GenBank/DDBJ databases">
        <title>The Natural Products Discovery Center: Release of the First 8490 Sequenced Strains for Exploring Actinobacteria Biosynthetic Diversity.</title>
        <authorList>
            <person name="Kalkreuter E."/>
            <person name="Kautsar S.A."/>
            <person name="Yang D."/>
            <person name="Bader C.D."/>
            <person name="Teijaro C.N."/>
            <person name="Fluegel L."/>
            <person name="Davis C.M."/>
            <person name="Simpson J.R."/>
            <person name="Lauterbach L."/>
            <person name="Steele A.D."/>
            <person name="Gui C."/>
            <person name="Meng S."/>
            <person name="Li G."/>
            <person name="Viehrig K."/>
            <person name="Ye F."/>
            <person name="Su P."/>
            <person name="Kiefer A.F."/>
            <person name="Nichols A."/>
            <person name="Cepeda A.J."/>
            <person name="Yan W."/>
            <person name="Fan B."/>
            <person name="Jiang Y."/>
            <person name="Adhikari A."/>
            <person name="Zheng C.-J."/>
            <person name="Schuster L."/>
            <person name="Cowan T.M."/>
            <person name="Smanski M.J."/>
            <person name="Chevrette M.G."/>
            <person name="De Carvalho L.P.S."/>
            <person name="Shen B."/>
        </authorList>
    </citation>
    <scope>NUCLEOTIDE SEQUENCE [LARGE SCALE GENOMIC DNA]</scope>
    <source>
        <strain evidence="3 4">NPDC049574</strain>
    </source>
</reference>
<feature type="compositionally biased region" description="Basic and acidic residues" evidence="1">
    <location>
        <begin position="1"/>
        <end position="13"/>
    </location>
</feature>
<accession>A0ABV3H492</accession>
<keyword evidence="2" id="KW-1133">Transmembrane helix</keyword>
<proteinExistence type="predicted"/>
<evidence type="ECO:0000313" key="4">
    <source>
        <dbReference type="Proteomes" id="UP001552427"/>
    </source>
</evidence>
<comment type="caution">
    <text evidence="3">The sequence shown here is derived from an EMBL/GenBank/DDBJ whole genome shotgun (WGS) entry which is preliminary data.</text>
</comment>
<evidence type="ECO:0008006" key="5">
    <source>
        <dbReference type="Google" id="ProtNLM"/>
    </source>
</evidence>
<dbReference type="Gene3D" id="3.40.50.300">
    <property type="entry name" value="P-loop containing nucleotide triphosphate hydrolases"/>
    <property type="match status" value="1"/>
</dbReference>
<name>A0ABV3H492_9ACTN</name>
<protein>
    <recommendedName>
        <fullName evidence="5">Cell division protein FtsK</fullName>
    </recommendedName>
</protein>
<evidence type="ECO:0000256" key="2">
    <source>
        <dbReference type="SAM" id="Phobius"/>
    </source>
</evidence>
<feature type="region of interest" description="Disordered" evidence="1">
    <location>
        <begin position="1"/>
        <end position="26"/>
    </location>
</feature>
<dbReference type="EMBL" id="JBFARM010000005">
    <property type="protein sequence ID" value="MEV4287322.1"/>
    <property type="molecule type" value="Genomic_DNA"/>
</dbReference>
<evidence type="ECO:0000313" key="3">
    <source>
        <dbReference type="EMBL" id="MEV4287322.1"/>
    </source>
</evidence>
<dbReference type="RefSeq" id="WP_364450628.1">
    <property type="nucleotide sequence ID" value="NZ_JBFARM010000005.1"/>
</dbReference>
<gene>
    <name evidence="3" type="ORF">AB0K40_17595</name>
</gene>
<keyword evidence="2" id="KW-0472">Membrane</keyword>
<keyword evidence="2" id="KW-0812">Transmembrane</keyword>